<feature type="compositionally biased region" description="Basic and acidic residues" evidence="1">
    <location>
        <begin position="278"/>
        <end position="310"/>
    </location>
</feature>
<feature type="region of interest" description="Disordered" evidence="1">
    <location>
        <begin position="271"/>
        <end position="361"/>
    </location>
</feature>
<evidence type="ECO:0000313" key="4">
    <source>
        <dbReference type="Proteomes" id="UP001150238"/>
    </source>
</evidence>
<sequence length="361" mass="40336">MTDNPENHSSATTKPKRGRKPKKQQAIEAENTALAKIVADFEALKVAQAARDAENARLSAELEALRAHQLTVSSDHQANLREFTPTREGNLSTAPATPCENFHPHAIAVNTSGSQPDVSSFTHRRQVLEGLVTARSNQPERATGNNLATSDGDEPIIPKPKGQAAKDFNLCVRMGLSKSTKGLQSYNTLIRNTHRAVHESRIPWDKYEWKDIAAADKALLFAIMRERDTILKRFENDWASECLVRQYVKNLRGKGFRSKTVQRSAKYDYLAANSAQRDPSKSRKSAAREDYARRKQKAKEAKKAAKAAEKSKRRRLRHHIEDGESDMESPEFVEGSSGLHGGGSGADRENQEMDMQMDEQF</sequence>
<accession>A0A9W8ZWY2</accession>
<evidence type="ECO:0000256" key="1">
    <source>
        <dbReference type="SAM" id="MobiDB-lite"/>
    </source>
</evidence>
<protein>
    <submittedName>
        <fullName evidence="2">Uncharacterized protein</fullName>
    </submittedName>
</protein>
<dbReference type="EMBL" id="JANVFS010000012">
    <property type="protein sequence ID" value="KAJ4484271.1"/>
    <property type="molecule type" value="Genomic_DNA"/>
</dbReference>
<feature type="compositionally biased region" description="Polar residues" evidence="1">
    <location>
        <begin position="1"/>
        <end position="10"/>
    </location>
</feature>
<evidence type="ECO:0000313" key="3">
    <source>
        <dbReference type="EMBL" id="KAJ4484271.1"/>
    </source>
</evidence>
<feature type="compositionally biased region" description="Polar residues" evidence="1">
    <location>
        <begin position="137"/>
        <end position="149"/>
    </location>
</feature>
<proteinExistence type="predicted"/>
<gene>
    <name evidence="3" type="ORF">C8J55DRAFT_38973</name>
    <name evidence="2" type="ORF">C8J55DRAFT_552021</name>
</gene>
<reference evidence="2" key="2">
    <citation type="journal article" date="2023" name="Proc. Natl. Acad. Sci. U.S.A.">
        <title>A global phylogenomic analysis of the shiitake genus Lentinula.</title>
        <authorList>
            <person name="Sierra-Patev S."/>
            <person name="Min B."/>
            <person name="Naranjo-Ortiz M."/>
            <person name="Looney B."/>
            <person name="Konkel Z."/>
            <person name="Slot J.C."/>
            <person name="Sakamoto Y."/>
            <person name="Steenwyk J.L."/>
            <person name="Rokas A."/>
            <person name="Carro J."/>
            <person name="Camarero S."/>
            <person name="Ferreira P."/>
            <person name="Molpeceres G."/>
            <person name="Ruiz-Duenas F.J."/>
            <person name="Serrano A."/>
            <person name="Henrissat B."/>
            <person name="Drula E."/>
            <person name="Hughes K.W."/>
            <person name="Mata J.L."/>
            <person name="Ishikawa N.K."/>
            <person name="Vargas-Isla R."/>
            <person name="Ushijima S."/>
            <person name="Smith C.A."/>
            <person name="Donoghue J."/>
            <person name="Ahrendt S."/>
            <person name="Andreopoulos W."/>
            <person name="He G."/>
            <person name="LaButti K."/>
            <person name="Lipzen A."/>
            <person name="Ng V."/>
            <person name="Riley R."/>
            <person name="Sandor L."/>
            <person name="Barry K."/>
            <person name="Martinez A.T."/>
            <person name="Xiao Y."/>
            <person name="Gibbons J.G."/>
            <person name="Terashima K."/>
            <person name="Grigoriev I.V."/>
            <person name="Hibbett D."/>
        </authorList>
    </citation>
    <scope>NUCLEOTIDE SEQUENCE</scope>
    <source>
        <strain evidence="2">Sp2 HRB7682 ss15</strain>
    </source>
</reference>
<evidence type="ECO:0000313" key="2">
    <source>
        <dbReference type="EMBL" id="KAJ4467644.1"/>
    </source>
</evidence>
<dbReference type="Proteomes" id="UP001150238">
    <property type="component" value="Unassembled WGS sequence"/>
</dbReference>
<comment type="caution">
    <text evidence="2">The sequence shown here is derived from an EMBL/GenBank/DDBJ whole genome shotgun (WGS) entry which is preliminary data.</text>
</comment>
<reference evidence="2" key="1">
    <citation type="submission" date="2022-08" db="EMBL/GenBank/DDBJ databases">
        <authorList>
            <consortium name="DOE Joint Genome Institute"/>
            <person name="Min B."/>
            <person name="Riley R."/>
            <person name="Sierra-Patev S."/>
            <person name="Naranjo-Ortiz M."/>
            <person name="Looney B."/>
            <person name="Konkel Z."/>
            <person name="Slot J.C."/>
            <person name="Sakamoto Y."/>
            <person name="Steenwyk J.L."/>
            <person name="Rokas A."/>
            <person name="Carro J."/>
            <person name="Camarero S."/>
            <person name="Ferreira P."/>
            <person name="Molpeceres G."/>
            <person name="Ruiz-Duenas F.J."/>
            <person name="Serrano A."/>
            <person name="Henrissat B."/>
            <person name="Drula E."/>
            <person name="Hughes K.W."/>
            <person name="Mata J.L."/>
            <person name="Ishikawa N.K."/>
            <person name="Vargas-Isla R."/>
            <person name="Ushijima S."/>
            <person name="Smith C.A."/>
            <person name="Ahrendt S."/>
            <person name="Andreopoulos W."/>
            <person name="He G."/>
            <person name="Labutti K."/>
            <person name="Lipzen A."/>
            <person name="Ng V."/>
            <person name="Sandor L."/>
            <person name="Barry K."/>
            <person name="Martinez A.T."/>
            <person name="Xiao Y."/>
            <person name="Gibbons J.G."/>
            <person name="Terashima K."/>
            <person name="Hibbett D.S."/>
            <person name="Grigoriev I.V."/>
        </authorList>
    </citation>
    <scope>NUCLEOTIDE SEQUENCE</scope>
    <source>
        <strain evidence="2">Sp2 HRB7682 ss15</strain>
    </source>
</reference>
<feature type="region of interest" description="Disordered" evidence="1">
    <location>
        <begin position="137"/>
        <end position="156"/>
    </location>
</feature>
<organism evidence="2 4">
    <name type="scientific">Lentinula lateritia</name>
    <dbReference type="NCBI Taxonomy" id="40482"/>
    <lineage>
        <taxon>Eukaryota</taxon>
        <taxon>Fungi</taxon>
        <taxon>Dikarya</taxon>
        <taxon>Basidiomycota</taxon>
        <taxon>Agaricomycotina</taxon>
        <taxon>Agaricomycetes</taxon>
        <taxon>Agaricomycetidae</taxon>
        <taxon>Agaricales</taxon>
        <taxon>Marasmiineae</taxon>
        <taxon>Omphalotaceae</taxon>
        <taxon>Lentinula</taxon>
    </lineage>
</organism>
<feature type="compositionally biased region" description="Basic residues" evidence="1">
    <location>
        <begin position="14"/>
        <end position="23"/>
    </location>
</feature>
<dbReference type="AlphaFoldDB" id="A0A9W8ZWY2"/>
<feature type="region of interest" description="Disordered" evidence="1">
    <location>
        <begin position="1"/>
        <end position="27"/>
    </location>
</feature>
<dbReference type="EMBL" id="JANVFS010000040">
    <property type="protein sequence ID" value="KAJ4467644.1"/>
    <property type="molecule type" value="Genomic_DNA"/>
</dbReference>
<name>A0A9W8ZWY2_9AGAR</name>